<evidence type="ECO:0000256" key="9">
    <source>
        <dbReference type="ARBA" id="ARBA00034075"/>
    </source>
</evidence>
<feature type="signal peptide" evidence="10">
    <location>
        <begin position="1"/>
        <end position="24"/>
    </location>
</feature>
<keyword evidence="3" id="KW-0119">Carbohydrate metabolism</keyword>
<proteinExistence type="inferred from homology"/>
<dbReference type="GO" id="GO:0030600">
    <property type="term" value="F:feruloyl esterase activity"/>
    <property type="evidence" value="ECO:0007669"/>
    <property type="project" value="UniProtKB-EC"/>
</dbReference>
<dbReference type="Proteomes" id="UP000298390">
    <property type="component" value="Unassembled WGS sequence"/>
</dbReference>
<comment type="catalytic activity">
    <reaction evidence="9">
        <text>feruloyl-polysaccharide + H2O = ferulate + polysaccharide.</text>
        <dbReference type="EC" id="3.1.1.73"/>
    </reaction>
</comment>
<dbReference type="GO" id="GO:0046872">
    <property type="term" value="F:metal ion binding"/>
    <property type="evidence" value="ECO:0007669"/>
    <property type="project" value="UniProtKB-KW"/>
</dbReference>
<dbReference type="InterPro" id="IPR029058">
    <property type="entry name" value="AB_hydrolase_fold"/>
</dbReference>
<keyword evidence="3" id="KW-0858">Xylan degradation</keyword>
<organism evidence="11 12">
    <name type="scientific">Rhodofomes roseus</name>
    <dbReference type="NCBI Taxonomy" id="34475"/>
    <lineage>
        <taxon>Eukaryota</taxon>
        <taxon>Fungi</taxon>
        <taxon>Dikarya</taxon>
        <taxon>Basidiomycota</taxon>
        <taxon>Agaricomycotina</taxon>
        <taxon>Agaricomycetes</taxon>
        <taxon>Polyporales</taxon>
        <taxon>Rhodofomes</taxon>
    </lineage>
</organism>
<keyword evidence="2" id="KW-0719">Serine esterase</keyword>
<dbReference type="Pfam" id="PF07519">
    <property type="entry name" value="Tannase"/>
    <property type="match status" value="1"/>
</dbReference>
<keyword evidence="3" id="KW-0624">Polysaccharide degradation</keyword>
<comment type="caution">
    <text evidence="11">The sequence shown here is derived from an EMBL/GenBank/DDBJ whole genome shotgun (WGS) entry which is preliminary data.</text>
</comment>
<dbReference type="EC" id="3.1.1.-" evidence="10"/>
<feature type="chain" id="PRO_5021509342" description="Carboxylic ester hydrolase" evidence="10">
    <location>
        <begin position="25"/>
        <end position="554"/>
    </location>
</feature>
<accession>A0A4Y9YT04</accession>
<keyword evidence="4" id="KW-0479">Metal-binding</keyword>
<keyword evidence="7" id="KW-0106">Calcium</keyword>
<evidence type="ECO:0000313" key="11">
    <source>
        <dbReference type="EMBL" id="TFY64893.1"/>
    </source>
</evidence>
<evidence type="ECO:0000256" key="1">
    <source>
        <dbReference type="ARBA" id="ARBA00006249"/>
    </source>
</evidence>
<evidence type="ECO:0000256" key="8">
    <source>
        <dbReference type="ARBA" id="ARBA00023157"/>
    </source>
</evidence>
<evidence type="ECO:0000256" key="6">
    <source>
        <dbReference type="ARBA" id="ARBA00022801"/>
    </source>
</evidence>
<gene>
    <name evidence="11" type="ORF">EVJ58_g2320</name>
</gene>
<evidence type="ECO:0000313" key="12">
    <source>
        <dbReference type="Proteomes" id="UP000298390"/>
    </source>
</evidence>
<comment type="similarity">
    <text evidence="1 10">Belongs to the tannase family.</text>
</comment>
<evidence type="ECO:0000256" key="4">
    <source>
        <dbReference type="ARBA" id="ARBA00022723"/>
    </source>
</evidence>
<reference evidence="11 12" key="1">
    <citation type="submission" date="2019-01" db="EMBL/GenBank/DDBJ databases">
        <title>Genome sequencing of the rare red list fungi Fomitopsis rosea.</title>
        <authorList>
            <person name="Buettner E."/>
            <person name="Kellner H."/>
        </authorList>
    </citation>
    <scope>NUCLEOTIDE SEQUENCE [LARGE SCALE GENOMIC DNA]</scope>
    <source>
        <strain evidence="11 12">DSM 105464</strain>
    </source>
</reference>
<dbReference type="AlphaFoldDB" id="A0A4Y9YT04"/>
<dbReference type="GO" id="GO:0045493">
    <property type="term" value="P:xylan catabolic process"/>
    <property type="evidence" value="ECO:0007669"/>
    <property type="project" value="UniProtKB-KW"/>
</dbReference>
<dbReference type="SUPFAM" id="SSF53474">
    <property type="entry name" value="alpha/beta-Hydrolases"/>
    <property type="match status" value="1"/>
</dbReference>
<evidence type="ECO:0000256" key="2">
    <source>
        <dbReference type="ARBA" id="ARBA00022487"/>
    </source>
</evidence>
<dbReference type="EMBL" id="SEKV01000084">
    <property type="protein sequence ID" value="TFY64893.1"/>
    <property type="molecule type" value="Genomic_DNA"/>
</dbReference>
<dbReference type="STRING" id="34475.A0A4Y9YT04"/>
<sequence length="554" mass="60124">MCSFVVAACGVLFASLARLPVAFAWEAQCGSFSLQNVPGVSLVNTSYYEADAPVNITTNMSSIDVADLPAFCRVELLVTTNATANSTCSTEVWLPDDWMGRFLTVGDGGFAGGVNVAELGLLAVAQGFAGVSTDTGHLSTEGSGSWALDDDNAIIDWAWRALHLSIVAGKEIVRQYYGQEINKSYYIGCSTGGRQGLKEVQSFPDDFDGVVVGSPANWQTHLQDWGIRMSLNVLPAESPSFINASTWSNVIHPEVLRQCDALDGLVDGIISDPRICNFRPETLTCRPGQDMATCLTLPQIDALHNIYSDYYEANQTWIFGPYYPGGEEAFPDGLVGNTTLSIALDWFRYFVLKCGHVSCLPSHTLTVPASDSTWTIDQYDPSLIALAEEINPGQANAISPNLTAFAGSGRNGKLMQYVGWADQLISPGNSIHYYESVHAFMTSNTDMEIDDFYRLYTIPGMNHCKNGYGANAFGSVEQASSGMPPMSYAPEYNILAAIVQWVEENIAPTTLKGVYYNNNTANSGIGFVRPICKYPQMLQYNGGNQTSPDSFICA</sequence>
<keyword evidence="5 10" id="KW-0732">Signal</keyword>
<dbReference type="PANTHER" id="PTHR33938">
    <property type="entry name" value="FERULOYL ESTERASE B-RELATED"/>
    <property type="match status" value="1"/>
</dbReference>
<evidence type="ECO:0000256" key="10">
    <source>
        <dbReference type="RuleBase" id="RU361238"/>
    </source>
</evidence>
<dbReference type="InterPro" id="IPR011118">
    <property type="entry name" value="Tannase/feruloyl_esterase"/>
</dbReference>
<name>A0A4Y9YT04_9APHY</name>
<evidence type="ECO:0000256" key="3">
    <source>
        <dbReference type="ARBA" id="ARBA00022651"/>
    </source>
</evidence>
<dbReference type="PANTHER" id="PTHR33938:SF15">
    <property type="entry name" value="FERULOYL ESTERASE B-RELATED"/>
    <property type="match status" value="1"/>
</dbReference>
<keyword evidence="8" id="KW-1015">Disulfide bond</keyword>
<evidence type="ECO:0000256" key="7">
    <source>
        <dbReference type="ARBA" id="ARBA00022837"/>
    </source>
</evidence>
<evidence type="ECO:0000256" key="5">
    <source>
        <dbReference type="ARBA" id="ARBA00022729"/>
    </source>
</evidence>
<keyword evidence="6 10" id="KW-0378">Hydrolase</keyword>
<protein>
    <recommendedName>
        <fullName evidence="10">Carboxylic ester hydrolase</fullName>
        <ecNumber evidence="10">3.1.1.-</ecNumber>
    </recommendedName>
</protein>